<dbReference type="InterPro" id="IPR043522">
    <property type="entry name" value="DDIAS"/>
</dbReference>
<comment type="subcellular location">
    <subcellularLocation>
        <location evidence="2">Cytoplasm</location>
    </subcellularLocation>
    <subcellularLocation>
        <location evidence="1">Nucleus</location>
    </subcellularLocation>
</comment>
<dbReference type="RefSeq" id="XP_011371428.2">
    <property type="nucleotide sequence ID" value="XM_011373126.2"/>
</dbReference>
<dbReference type="Gene3D" id="2.40.50.140">
    <property type="entry name" value="Nucleic acid-binding proteins"/>
    <property type="match status" value="1"/>
</dbReference>
<dbReference type="KEGG" id="pvp:105300768"/>
<organism evidence="12 13">
    <name type="scientific">Pteropus vampyrus</name>
    <name type="common">Large flying fox</name>
    <dbReference type="NCBI Taxonomy" id="132908"/>
    <lineage>
        <taxon>Eukaryota</taxon>
        <taxon>Metazoa</taxon>
        <taxon>Chordata</taxon>
        <taxon>Craniata</taxon>
        <taxon>Vertebrata</taxon>
        <taxon>Euteleostomi</taxon>
        <taxon>Mammalia</taxon>
        <taxon>Eutheria</taxon>
        <taxon>Laurasiatheria</taxon>
        <taxon>Chiroptera</taxon>
        <taxon>Yinpterochiroptera</taxon>
        <taxon>Pteropodoidea</taxon>
        <taxon>Pteropodidae</taxon>
        <taxon>Pteropodinae</taxon>
        <taxon>Pteropus</taxon>
    </lineage>
</organism>
<dbReference type="FunFam" id="2.40.50.140:FF:000217">
    <property type="entry name" value="DNA damage induced apoptosis suppressor"/>
    <property type="match status" value="1"/>
</dbReference>
<evidence type="ECO:0000256" key="1">
    <source>
        <dbReference type="ARBA" id="ARBA00004123"/>
    </source>
</evidence>
<dbReference type="CTD" id="220042"/>
<dbReference type="GO" id="GO:0005737">
    <property type="term" value="C:cytoplasm"/>
    <property type="evidence" value="ECO:0007669"/>
    <property type="project" value="UniProtKB-SubCell"/>
</dbReference>
<evidence type="ECO:0000256" key="4">
    <source>
        <dbReference type="ARBA" id="ARBA00022703"/>
    </source>
</evidence>
<name>A0A6P3QW80_PTEVA</name>
<keyword evidence="3" id="KW-0963">Cytoplasm</keyword>
<protein>
    <recommendedName>
        <fullName evidence="9">DNA damage-induced apoptosis suppressor protein</fullName>
    </recommendedName>
    <alternativeName>
        <fullName evidence="10">Nitric oxide-inducible gene protein</fullName>
    </alternativeName>
</protein>
<dbReference type="Pfam" id="PF08646">
    <property type="entry name" value="Rep_fac-A_C"/>
    <property type="match status" value="1"/>
</dbReference>
<evidence type="ECO:0000313" key="13">
    <source>
        <dbReference type="RefSeq" id="XP_011371428.2"/>
    </source>
</evidence>
<proteinExistence type="predicted"/>
<evidence type="ECO:0000256" key="6">
    <source>
        <dbReference type="ARBA" id="ARBA00023242"/>
    </source>
</evidence>
<evidence type="ECO:0000256" key="7">
    <source>
        <dbReference type="ARBA" id="ARBA00023306"/>
    </source>
</evidence>
<keyword evidence="6" id="KW-0539">Nucleus</keyword>
<evidence type="ECO:0000256" key="3">
    <source>
        <dbReference type="ARBA" id="ARBA00022490"/>
    </source>
</evidence>
<dbReference type="GO" id="GO:0006915">
    <property type="term" value="P:apoptotic process"/>
    <property type="evidence" value="ECO:0007669"/>
    <property type="project" value="UniProtKB-KW"/>
</dbReference>
<dbReference type="GeneID" id="105300768"/>
<keyword evidence="12" id="KW-1185">Reference proteome</keyword>
<dbReference type="InterPro" id="IPR013955">
    <property type="entry name" value="Rep_factor-A_C"/>
</dbReference>
<dbReference type="PANTHER" id="PTHR35537">
    <property type="entry name" value="DNA DAMAGE-INDUCIBLE APOPTOSIS SUPPRESSOR PROTEIN DDIAS"/>
    <property type="match status" value="1"/>
</dbReference>
<dbReference type="Proteomes" id="UP000515202">
    <property type="component" value="Unplaced"/>
</dbReference>
<keyword evidence="7" id="KW-0131">Cell cycle</keyword>
<dbReference type="AlphaFoldDB" id="A0A6P3QW80"/>
<reference evidence="13" key="1">
    <citation type="submission" date="2025-08" db="UniProtKB">
        <authorList>
            <consortium name="RefSeq"/>
        </authorList>
    </citation>
    <scope>IDENTIFICATION</scope>
    <source>
        <tissue evidence="13">Kidney</tissue>
    </source>
</reference>
<dbReference type="GO" id="GO:0005634">
    <property type="term" value="C:nucleus"/>
    <property type="evidence" value="ECO:0007669"/>
    <property type="project" value="UniProtKB-SubCell"/>
</dbReference>
<dbReference type="GO" id="GO:0051726">
    <property type="term" value="P:regulation of cell cycle"/>
    <property type="evidence" value="ECO:0007669"/>
    <property type="project" value="UniProtKB-KW"/>
</dbReference>
<comment type="function">
    <text evidence="8">May be an anti-apoptotic protein involved in DNA repair or cell survival.</text>
</comment>
<evidence type="ECO:0000259" key="11">
    <source>
        <dbReference type="Pfam" id="PF08646"/>
    </source>
</evidence>
<evidence type="ECO:0000256" key="10">
    <source>
        <dbReference type="ARBA" id="ARBA00075896"/>
    </source>
</evidence>
<dbReference type="InterPro" id="IPR012340">
    <property type="entry name" value="NA-bd_OB-fold"/>
</dbReference>
<dbReference type="GO" id="GO:1902230">
    <property type="term" value="P:negative regulation of intrinsic apoptotic signaling pathway in response to DNA damage"/>
    <property type="evidence" value="ECO:0007669"/>
    <property type="project" value="InterPro"/>
</dbReference>
<evidence type="ECO:0000256" key="2">
    <source>
        <dbReference type="ARBA" id="ARBA00004496"/>
    </source>
</evidence>
<keyword evidence="5" id="KW-0338">Growth arrest</keyword>
<gene>
    <name evidence="13" type="primary">DDIAS</name>
</gene>
<evidence type="ECO:0000313" key="12">
    <source>
        <dbReference type="Proteomes" id="UP000515202"/>
    </source>
</evidence>
<feature type="domain" description="Replication factor A C-terminal" evidence="11">
    <location>
        <begin position="59"/>
        <end position="145"/>
    </location>
</feature>
<sequence length="1052" mass="116128">MANSSLPAEKDAGDSIGGRLVCSRDQLACVSERCPGRVPGLCLRLQCEHMIRRRKFLLASVLALQNSSFIYPSCQKCFSRIILVSKRFNCPKCGSTGEAENASYRYKLSIKVAESNKLFGITVFGSCLDAFFGLTATDLHRYVQDPNEIPETLDSDATQNLLAKAVETCFVGQSFIFGVTNFENKHGQGSDSSNFLQQCPDHKKEVKALVASQIILPDPRVAGSTVIDYFHQLLRLSDFKKLHSGSQTPNSHLLALEHSSSDLSNICDPDSSSCFFEAHSRENFLRFWQPSLELTSIVSQPADDDNFSASEQSKASDTLHQNRKYISFAEATGSNSCHDAIQGPWSLVSYMDKKSTSQKSGEDLGLQANQPSAVHSSHEIGVTGSNLFLLKMQEPLEPRNTKSFHSAVEIKNRYSQCELTHHQCHDVAALLSLQERSTCPPSSLRLEEIAGGSQDCDPEIWDELPFSESLNKFLEVIESEVAITQTDASSRKHHLDSDIDKLHAYHSKLCVTPQKTTGALPTPPISLRSSQATVKANSEKDNFLSNCEANLTPSVQNESQSGSTAEAVSISRNGRDISEYFLPNTYLSALFPSSRGLGKPATLRKSTRIPPHTAEISLKCSTSESDHSCLNIKYFNGCGEKSLSEMSKKLTAFCTRRYNDFSDLCNLENKQHSKWPKNQDDSFTICRKLTYPLEAVCSSSPNRSKNTLKEIPYGHINNTLTQNYSAGPEGSYDASADLFDDGAKEIDVAKEITKESQDIVLQWGESLAKNHHADSDFSLRSLSENSSQSSQKLSLQNISVSVYPKTCSSPPHFQSDSENDFEDSQDFVPCSQSTPVAGFHQTRIHRIKGAFQKIPAFLDLDGNYKKTSFSFENEAQQAIPSCPKNINVKTPSQKSRSPVISGITQPEVFNNCPIAECLASDIDEWVPPTTKKVFLSGVLGFQAMGLRKCPAACNSPDQKELPRKKLKYVKQGTDKCLIKKSNLKNMLTAVVTKQKTPNCNSTSSGWISKEPVLGLGPCSEVKCCLTFSENWPPSVPEMESVWSPELFSQKVT</sequence>
<dbReference type="OrthoDB" id="9948238at2759"/>
<evidence type="ECO:0000256" key="5">
    <source>
        <dbReference type="ARBA" id="ARBA00022810"/>
    </source>
</evidence>
<evidence type="ECO:0000256" key="8">
    <source>
        <dbReference type="ARBA" id="ARBA00053253"/>
    </source>
</evidence>
<dbReference type="PANTHER" id="PTHR35537:SF1">
    <property type="entry name" value="DNA DAMAGE-INDUCED APOPTOSIS SUPPRESSOR PROTEIN"/>
    <property type="match status" value="1"/>
</dbReference>
<evidence type="ECO:0000256" key="9">
    <source>
        <dbReference type="ARBA" id="ARBA00069059"/>
    </source>
</evidence>
<dbReference type="SUPFAM" id="SSF50249">
    <property type="entry name" value="Nucleic acid-binding proteins"/>
    <property type="match status" value="1"/>
</dbReference>
<keyword evidence="4" id="KW-0053">Apoptosis</keyword>
<accession>A0A6P3QW80</accession>